<dbReference type="InterPro" id="IPR027256">
    <property type="entry name" value="P-typ_ATPase_IB"/>
</dbReference>
<feature type="transmembrane region" description="Helical" evidence="7">
    <location>
        <begin position="105"/>
        <end position="122"/>
    </location>
</feature>
<dbReference type="InterPro" id="IPR023214">
    <property type="entry name" value="HAD_sf"/>
</dbReference>
<dbReference type="EMBL" id="VSSQ01003392">
    <property type="protein sequence ID" value="MPM20480.1"/>
    <property type="molecule type" value="Genomic_DNA"/>
</dbReference>
<evidence type="ECO:0000256" key="3">
    <source>
        <dbReference type="ARBA" id="ARBA00022692"/>
    </source>
</evidence>
<keyword evidence="3 7" id="KW-0812">Transmembrane</keyword>
<comment type="similarity">
    <text evidence="2">Belongs to the cation transport ATPase (P-type) (TC 3.A.3) family. Type IB subfamily.</text>
</comment>
<dbReference type="GO" id="GO:0015086">
    <property type="term" value="F:cadmium ion transmembrane transporter activity"/>
    <property type="evidence" value="ECO:0007669"/>
    <property type="project" value="TreeGrafter"/>
</dbReference>
<dbReference type="InterPro" id="IPR051014">
    <property type="entry name" value="Cation_Transport_ATPase_IB"/>
</dbReference>
<dbReference type="AlphaFoldDB" id="A0A644XW83"/>
<feature type="transmembrane region" description="Helical" evidence="7">
    <location>
        <begin position="329"/>
        <end position="349"/>
    </location>
</feature>
<dbReference type="PANTHER" id="PTHR48085:SF5">
    <property type="entry name" value="CADMIUM_ZINC-TRANSPORTING ATPASE HMA4-RELATED"/>
    <property type="match status" value="1"/>
</dbReference>
<feature type="transmembrane region" description="Helical" evidence="7">
    <location>
        <begin position="682"/>
        <end position="704"/>
    </location>
</feature>
<protein>
    <submittedName>
        <fullName evidence="9">Zinc-transporting ATPase</fullName>
    </submittedName>
</protein>
<evidence type="ECO:0000256" key="5">
    <source>
        <dbReference type="ARBA" id="ARBA00023136"/>
    </source>
</evidence>
<evidence type="ECO:0000256" key="6">
    <source>
        <dbReference type="SAM" id="MobiDB-lite"/>
    </source>
</evidence>
<dbReference type="Pfam" id="PF00702">
    <property type="entry name" value="Hydrolase"/>
    <property type="match status" value="1"/>
</dbReference>
<evidence type="ECO:0000256" key="1">
    <source>
        <dbReference type="ARBA" id="ARBA00004370"/>
    </source>
</evidence>
<evidence type="ECO:0000256" key="4">
    <source>
        <dbReference type="ARBA" id="ARBA00022989"/>
    </source>
</evidence>
<dbReference type="SUPFAM" id="SSF81653">
    <property type="entry name" value="Calcium ATPase, transduction domain A"/>
    <property type="match status" value="1"/>
</dbReference>
<dbReference type="GO" id="GO:0005524">
    <property type="term" value="F:ATP binding"/>
    <property type="evidence" value="ECO:0007669"/>
    <property type="project" value="InterPro"/>
</dbReference>
<name>A0A644XW83_9ZZZZ</name>
<feature type="transmembrane region" description="Helical" evidence="7">
    <location>
        <begin position="128"/>
        <end position="144"/>
    </location>
</feature>
<dbReference type="GO" id="GO:0016020">
    <property type="term" value="C:membrane"/>
    <property type="evidence" value="ECO:0007669"/>
    <property type="project" value="UniProtKB-SubCell"/>
</dbReference>
<dbReference type="InterPro" id="IPR036412">
    <property type="entry name" value="HAD-like_sf"/>
</dbReference>
<feature type="compositionally biased region" description="Basic and acidic residues" evidence="6">
    <location>
        <begin position="1"/>
        <end position="16"/>
    </location>
</feature>
<comment type="caution">
    <text evidence="9">The sequence shown here is derived from an EMBL/GenBank/DDBJ whole genome shotgun (WGS) entry which is preliminary data.</text>
</comment>
<dbReference type="SUPFAM" id="SSF81665">
    <property type="entry name" value="Calcium ATPase, transmembrane domain M"/>
    <property type="match status" value="1"/>
</dbReference>
<dbReference type="Pfam" id="PF00122">
    <property type="entry name" value="E1-E2_ATPase"/>
    <property type="match status" value="1"/>
</dbReference>
<dbReference type="Gene3D" id="2.70.150.10">
    <property type="entry name" value="Calcium-transporting ATPase, cytoplasmic transduction domain A"/>
    <property type="match status" value="1"/>
</dbReference>
<keyword evidence="4 7" id="KW-1133">Transmembrane helix</keyword>
<dbReference type="InterPro" id="IPR059000">
    <property type="entry name" value="ATPase_P-type_domA"/>
</dbReference>
<evidence type="ECO:0000256" key="2">
    <source>
        <dbReference type="ARBA" id="ARBA00006024"/>
    </source>
</evidence>
<keyword evidence="5 7" id="KW-0472">Membrane</keyword>
<dbReference type="InterPro" id="IPR023299">
    <property type="entry name" value="ATPase_P-typ_cyto_dom_N"/>
</dbReference>
<dbReference type="PRINTS" id="PR00119">
    <property type="entry name" value="CATATPASE"/>
</dbReference>
<sequence length="707" mass="74248">MSHAHDSTENSVKDDAPAGSTQKDGEVCAVCCDEGHGHSPRRDCETACEIGILPTHESDHIEDEKYGCSEHCCECGHDHGKREGEGCELKDGCGCGHDHGDSDQFGLTGWLGAVLFAAGLFFSNRPFTPYLLLAAYLLVGWRPLQKAVRNIAKGEVFDENFLMSVATIGAIAIREYPEAVAVMLLYRVGEHFQGLAVNKSRSSIHSLLELQPETANLLKDGTEQTVPSAELTVGDVIAVRPGERIPADGVIAGGATSLDMSSLTGESTPVSVKEGEEVLSGSINLEGRIEVKVTKLAKESAAARILQLVEDAAKAKAPTEQFITKFSKVYTPIVCLFAALTAAVSTLVFKRPPAEGIYAAMTFLVISCPCALAISVPLGFFGGLGLASKRGVLIKGGNFLEGLGEVRHIVLDKTGTITTGTLRVSNVEPAKGFTQSELMQYAFSAESGSNHPIAAAIREAAQDGPKPSAMQEKPGYGVICEVDGRHVLAGNRRLLTEEGIEAPAPGGIGTAVYLAVDGKFAGLITVSDTVKPDAEKTVAALKRRGIASITMLTGDNEPTAKAVASEVGITDFAANLLPQDKVTRLETIMKGAAGKTLFVGDGINDAPVLARADIGAAMGALGSDAAIEAADIVLMDDKLSGLEAAFEVAAKTRSIVRQNIAFSLTVKFAVMALALFGHASMWLAVFADVGVALLAILNCTRLMAQKA</sequence>
<dbReference type="GO" id="GO:0019829">
    <property type="term" value="F:ATPase-coupled monoatomic cation transmembrane transporter activity"/>
    <property type="evidence" value="ECO:0007669"/>
    <property type="project" value="InterPro"/>
</dbReference>
<organism evidence="9">
    <name type="scientific">bioreactor metagenome</name>
    <dbReference type="NCBI Taxonomy" id="1076179"/>
    <lineage>
        <taxon>unclassified sequences</taxon>
        <taxon>metagenomes</taxon>
        <taxon>ecological metagenomes</taxon>
    </lineage>
</organism>
<evidence type="ECO:0000256" key="7">
    <source>
        <dbReference type="SAM" id="Phobius"/>
    </source>
</evidence>
<dbReference type="InterPro" id="IPR023298">
    <property type="entry name" value="ATPase_P-typ_TM_dom_sf"/>
</dbReference>
<dbReference type="InterPro" id="IPR008250">
    <property type="entry name" value="ATPase_P-typ_transduc_dom_A_sf"/>
</dbReference>
<dbReference type="GO" id="GO:0016887">
    <property type="term" value="F:ATP hydrolysis activity"/>
    <property type="evidence" value="ECO:0007669"/>
    <property type="project" value="InterPro"/>
</dbReference>
<accession>A0A644XW83</accession>
<feature type="region of interest" description="Disordered" evidence="6">
    <location>
        <begin position="1"/>
        <end position="22"/>
    </location>
</feature>
<comment type="subcellular location">
    <subcellularLocation>
        <location evidence="1">Membrane</location>
    </subcellularLocation>
</comment>
<dbReference type="PROSITE" id="PS00154">
    <property type="entry name" value="ATPASE_E1_E2"/>
    <property type="match status" value="1"/>
</dbReference>
<dbReference type="InterPro" id="IPR018303">
    <property type="entry name" value="ATPase_P-typ_P_site"/>
</dbReference>
<dbReference type="NCBIfam" id="TIGR01525">
    <property type="entry name" value="ATPase-IB_hvy"/>
    <property type="match status" value="1"/>
</dbReference>
<dbReference type="NCBIfam" id="TIGR01512">
    <property type="entry name" value="ATPase-IB2_Cd"/>
    <property type="match status" value="1"/>
</dbReference>
<reference evidence="9" key="1">
    <citation type="submission" date="2019-08" db="EMBL/GenBank/DDBJ databases">
        <authorList>
            <person name="Kucharzyk K."/>
            <person name="Murdoch R.W."/>
            <person name="Higgins S."/>
            <person name="Loffler F."/>
        </authorList>
    </citation>
    <scope>NUCLEOTIDE SEQUENCE</scope>
</reference>
<dbReference type="FunFam" id="2.70.150.10:FF:000002">
    <property type="entry name" value="Copper-transporting ATPase 1, putative"/>
    <property type="match status" value="1"/>
</dbReference>
<dbReference type="InterPro" id="IPR001757">
    <property type="entry name" value="P_typ_ATPase"/>
</dbReference>
<dbReference type="NCBIfam" id="TIGR01494">
    <property type="entry name" value="ATPase_P-type"/>
    <property type="match status" value="1"/>
</dbReference>
<evidence type="ECO:0000313" key="9">
    <source>
        <dbReference type="EMBL" id="MPM20480.1"/>
    </source>
</evidence>
<dbReference type="Gene3D" id="3.40.50.1000">
    <property type="entry name" value="HAD superfamily/HAD-like"/>
    <property type="match status" value="1"/>
</dbReference>
<dbReference type="SUPFAM" id="SSF56784">
    <property type="entry name" value="HAD-like"/>
    <property type="match status" value="1"/>
</dbReference>
<gene>
    <name evidence="9" type="primary">ziaA_9</name>
    <name evidence="9" type="ORF">SDC9_66910</name>
</gene>
<dbReference type="PANTHER" id="PTHR48085">
    <property type="entry name" value="CADMIUM/ZINC-TRANSPORTING ATPASE HMA2-RELATED"/>
    <property type="match status" value="1"/>
</dbReference>
<dbReference type="Gene3D" id="3.40.1110.10">
    <property type="entry name" value="Calcium-transporting ATPase, cytoplasmic domain N"/>
    <property type="match status" value="1"/>
</dbReference>
<feature type="domain" description="P-type ATPase A" evidence="8">
    <location>
        <begin position="209"/>
        <end position="310"/>
    </location>
</feature>
<feature type="transmembrane region" description="Helical" evidence="7">
    <location>
        <begin position="361"/>
        <end position="387"/>
    </location>
</feature>
<evidence type="ECO:0000259" key="8">
    <source>
        <dbReference type="Pfam" id="PF00122"/>
    </source>
</evidence>
<feature type="transmembrane region" description="Helical" evidence="7">
    <location>
        <begin position="660"/>
        <end position="676"/>
    </location>
</feature>
<proteinExistence type="inferred from homology"/>